<accession>A0A078B7Y5</accession>
<organism evidence="2 3">
    <name type="scientific">Stylonychia lemnae</name>
    <name type="common">Ciliate</name>
    <dbReference type="NCBI Taxonomy" id="5949"/>
    <lineage>
        <taxon>Eukaryota</taxon>
        <taxon>Sar</taxon>
        <taxon>Alveolata</taxon>
        <taxon>Ciliophora</taxon>
        <taxon>Intramacronucleata</taxon>
        <taxon>Spirotrichea</taxon>
        <taxon>Stichotrichia</taxon>
        <taxon>Sporadotrichida</taxon>
        <taxon>Oxytrichidae</taxon>
        <taxon>Stylonychinae</taxon>
        <taxon>Stylonychia</taxon>
    </lineage>
</organism>
<dbReference type="FunCoup" id="A0A078B7Y5">
    <property type="interactions" value="25"/>
</dbReference>
<proteinExistence type="predicted"/>
<dbReference type="EMBL" id="CCKQ01018373">
    <property type="protein sequence ID" value="CDW90331.1"/>
    <property type="molecule type" value="Genomic_DNA"/>
</dbReference>
<dbReference type="Proteomes" id="UP000039865">
    <property type="component" value="Unassembled WGS sequence"/>
</dbReference>
<dbReference type="PANTHER" id="PTHR11614">
    <property type="entry name" value="PHOSPHOLIPASE-RELATED"/>
    <property type="match status" value="1"/>
</dbReference>
<dbReference type="Gene3D" id="3.40.50.1820">
    <property type="entry name" value="alpha/beta hydrolase"/>
    <property type="match status" value="1"/>
</dbReference>
<dbReference type="InterPro" id="IPR051044">
    <property type="entry name" value="MAG_DAG_Lipase"/>
</dbReference>
<gene>
    <name evidence="2" type="primary">Contig1084.g1179</name>
    <name evidence="2" type="ORF">STYLEM_19473</name>
</gene>
<dbReference type="InParanoid" id="A0A078B7Y5"/>
<reference evidence="2 3" key="1">
    <citation type="submission" date="2014-06" db="EMBL/GenBank/DDBJ databases">
        <authorList>
            <person name="Swart Estienne"/>
        </authorList>
    </citation>
    <scope>NUCLEOTIDE SEQUENCE [LARGE SCALE GENOMIC DNA]</scope>
    <source>
        <strain evidence="2 3">130c</strain>
    </source>
</reference>
<keyword evidence="3" id="KW-1185">Reference proteome</keyword>
<protein>
    <recommendedName>
        <fullName evidence="1">Serine aminopeptidase S33 domain-containing protein</fullName>
    </recommendedName>
</protein>
<dbReference type="Pfam" id="PF12146">
    <property type="entry name" value="Hydrolase_4"/>
    <property type="match status" value="1"/>
</dbReference>
<dbReference type="OrthoDB" id="2498029at2759"/>
<evidence type="ECO:0000259" key="1">
    <source>
        <dbReference type="Pfam" id="PF12146"/>
    </source>
</evidence>
<sequence length="318" mass="36865">MEESLKQEKSKNLNFYAQEWTSKDFIKLVSVHDQKSKLKTYQQIRDEKYLGKPPKGIIVFFHGLGSHIQRYIYMAKVFAENGYDCVGYDSLGFGKSEGERGAINSFDNYCEDGYQFTIACRKLYQEQHPEKTIPFFAFGYSMGSKVSIRCQKIHKDRQNSDLFQAFLWHAPAFGRKLKLPDYLKWLDEISQFEPTKLVTPTKSLPPNENYMFLAVPHADPVSFLGPWQAKTQQQFMNIPQDIQDFSKETDIPISCAFASIDSAVDNSDALIWISQVKTPKSKVEIRSYFSEHVFLYNGQVYEEVINDDIVFLERILKN</sequence>
<name>A0A078B7Y5_STYLE</name>
<dbReference type="InterPro" id="IPR022742">
    <property type="entry name" value="Hydrolase_4"/>
</dbReference>
<feature type="domain" description="Serine aminopeptidase S33" evidence="1">
    <location>
        <begin position="53"/>
        <end position="277"/>
    </location>
</feature>
<dbReference type="InterPro" id="IPR029058">
    <property type="entry name" value="AB_hydrolase_fold"/>
</dbReference>
<dbReference type="AlphaFoldDB" id="A0A078B7Y5"/>
<evidence type="ECO:0000313" key="3">
    <source>
        <dbReference type="Proteomes" id="UP000039865"/>
    </source>
</evidence>
<dbReference type="SUPFAM" id="SSF53474">
    <property type="entry name" value="alpha/beta-Hydrolases"/>
    <property type="match status" value="1"/>
</dbReference>
<evidence type="ECO:0000313" key="2">
    <source>
        <dbReference type="EMBL" id="CDW90331.1"/>
    </source>
</evidence>